<evidence type="ECO:0000259" key="4">
    <source>
        <dbReference type="Pfam" id="PF00293"/>
    </source>
</evidence>
<sequence length="96" mass="11050">MEQALVREVKEETSLTVKADGIVAVNEAKSKEKGVHTLFITFKAVVVEGKIAINDREEEIQEIEWVDIKRANEYMPYHLNGVERLLQMGIPYIYQD</sequence>
<organism evidence="5 6">
    <name type="scientific">Shouchella xiaoxiensis</name>
    <dbReference type="NCBI Taxonomy" id="766895"/>
    <lineage>
        <taxon>Bacteria</taxon>
        <taxon>Bacillati</taxon>
        <taxon>Bacillota</taxon>
        <taxon>Bacilli</taxon>
        <taxon>Bacillales</taxon>
        <taxon>Bacillaceae</taxon>
        <taxon>Shouchella</taxon>
    </lineage>
</organism>
<gene>
    <name evidence="5" type="ORF">JOC54_000269</name>
</gene>
<evidence type="ECO:0000313" key="6">
    <source>
        <dbReference type="Proteomes" id="UP001179280"/>
    </source>
</evidence>
<evidence type="ECO:0000256" key="1">
    <source>
        <dbReference type="ARBA" id="ARBA00001946"/>
    </source>
</evidence>
<dbReference type="Gene3D" id="3.90.79.10">
    <property type="entry name" value="Nucleoside Triphosphate Pyrophosphohydrolase"/>
    <property type="match status" value="1"/>
</dbReference>
<dbReference type="EMBL" id="JAFBCV010000001">
    <property type="protein sequence ID" value="MBM7837038.1"/>
    <property type="molecule type" value="Genomic_DNA"/>
</dbReference>
<dbReference type="SUPFAM" id="SSF55811">
    <property type="entry name" value="Nudix"/>
    <property type="match status" value="1"/>
</dbReference>
<proteinExistence type="predicted"/>
<reference evidence="5" key="1">
    <citation type="submission" date="2021-01" db="EMBL/GenBank/DDBJ databases">
        <title>Genomic Encyclopedia of Type Strains, Phase IV (KMG-IV): sequencing the most valuable type-strain genomes for metagenomic binning, comparative biology and taxonomic classification.</title>
        <authorList>
            <person name="Goeker M."/>
        </authorList>
    </citation>
    <scope>NUCLEOTIDE SEQUENCE</scope>
    <source>
        <strain evidence="5">DSM 21943</strain>
    </source>
</reference>
<feature type="domain" description="Nudix hydrolase" evidence="4">
    <location>
        <begin position="2"/>
        <end position="71"/>
    </location>
</feature>
<dbReference type="PANTHER" id="PTHR43046">
    <property type="entry name" value="GDP-MANNOSE MANNOSYL HYDROLASE"/>
    <property type="match status" value="1"/>
</dbReference>
<evidence type="ECO:0000313" key="5">
    <source>
        <dbReference type="EMBL" id="MBM7837038.1"/>
    </source>
</evidence>
<protein>
    <submittedName>
        <fullName evidence="5">8-oxo-dGTP diphosphatase</fullName>
        <ecNumber evidence="5">3.6.1.55</ecNumber>
    </submittedName>
</protein>
<keyword evidence="2 5" id="KW-0378">Hydrolase</keyword>
<name>A0ABS2SNE3_9BACI</name>
<dbReference type="Pfam" id="PF00293">
    <property type="entry name" value="NUDIX"/>
    <property type="match status" value="1"/>
</dbReference>
<evidence type="ECO:0000256" key="3">
    <source>
        <dbReference type="ARBA" id="ARBA00022842"/>
    </source>
</evidence>
<dbReference type="InterPro" id="IPR015797">
    <property type="entry name" value="NUDIX_hydrolase-like_dom_sf"/>
</dbReference>
<dbReference type="GO" id="GO:0035539">
    <property type="term" value="F:8-oxo-7,8-dihydrodeoxyguanosine triphosphate pyrophosphatase activity"/>
    <property type="evidence" value="ECO:0007669"/>
    <property type="project" value="UniProtKB-EC"/>
</dbReference>
<keyword evidence="6" id="KW-1185">Reference proteome</keyword>
<accession>A0ABS2SNE3</accession>
<comment type="cofactor">
    <cofactor evidence="1">
        <name>Mg(2+)</name>
        <dbReference type="ChEBI" id="CHEBI:18420"/>
    </cofactor>
</comment>
<evidence type="ECO:0000256" key="2">
    <source>
        <dbReference type="ARBA" id="ARBA00022801"/>
    </source>
</evidence>
<dbReference type="PANTHER" id="PTHR43046:SF12">
    <property type="entry name" value="GDP-MANNOSE MANNOSYL HYDROLASE"/>
    <property type="match status" value="1"/>
</dbReference>
<dbReference type="EC" id="3.6.1.55" evidence="5"/>
<keyword evidence="3" id="KW-0460">Magnesium</keyword>
<comment type="caution">
    <text evidence="5">The sequence shown here is derived from an EMBL/GenBank/DDBJ whole genome shotgun (WGS) entry which is preliminary data.</text>
</comment>
<dbReference type="InterPro" id="IPR000086">
    <property type="entry name" value="NUDIX_hydrolase_dom"/>
</dbReference>
<dbReference type="Proteomes" id="UP001179280">
    <property type="component" value="Unassembled WGS sequence"/>
</dbReference>